<name>A0A2V4B9Z8_9PSEU</name>
<dbReference type="PANTHER" id="PTHR43471">
    <property type="entry name" value="ABC TRANSPORTER PERMEASE"/>
    <property type="match status" value="1"/>
</dbReference>
<comment type="caution">
    <text evidence="6">The sequence shown here is derived from an EMBL/GenBank/DDBJ whole genome shotgun (WGS) entry which is preliminary data.</text>
</comment>
<evidence type="ECO:0000259" key="5">
    <source>
        <dbReference type="Pfam" id="PF12698"/>
    </source>
</evidence>
<evidence type="ECO:0000313" key="6">
    <source>
        <dbReference type="EMBL" id="PXY30929.1"/>
    </source>
</evidence>
<feature type="domain" description="ABC-2 type transporter transmembrane" evidence="5">
    <location>
        <begin position="34"/>
        <end position="376"/>
    </location>
</feature>
<dbReference type="OrthoDB" id="3268959at2"/>
<dbReference type="Pfam" id="PF12698">
    <property type="entry name" value="ABC2_membrane_3"/>
    <property type="match status" value="1"/>
</dbReference>
<evidence type="ECO:0000256" key="1">
    <source>
        <dbReference type="ARBA" id="ARBA00004141"/>
    </source>
</evidence>
<accession>A0A2V4B9Z8</accession>
<keyword evidence="2" id="KW-0812">Transmembrane</keyword>
<organism evidence="6 7">
    <name type="scientific">Prauserella muralis</name>
    <dbReference type="NCBI Taxonomy" id="588067"/>
    <lineage>
        <taxon>Bacteria</taxon>
        <taxon>Bacillati</taxon>
        <taxon>Actinomycetota</taxon>
        <taxon>Actinomycetes</taxon>
        <taxon>Pseudonocardiales</taxon>
        <taxon>Pseudonocardiaceae</taxon>
        <taxon>Prauserella</taxon>
    </lineage>
</organism>
<proteinExistence type="predicted"/>
<dbReference type="PANTHER" id="PTHR43471:SF3">
    <property type="entry name" value="ABC TRANSPORTER PERMEASE PROTEIN NATB"/>
    <property type="match status" value="1"/>
</dbReference>
<evidence type="ECO:0000256" key="3">
    <source>
        <dbReference type="ARBA" id="ARBA00022989"/>
    </source>
</evidence>
<dbReference type="GO" id="GO:0140359">
    <property type="term" value="F:ABC-type transporter activity"/>
    <property type="evidence" value="ECO:0007669"/>
    <property type="project" value="InterPro"/>
</dbReference>
<gene>
    <name evidence="6" type="ORF">BAY60_00375</name>
</gene>
<dbReference type="GO" id="GO:0016020">
    <property type="term" value="C:membrane"/>
    <property type="evidence" value="ECO:0007669"/>
    <property type="project" value="UniProtKB-SubCell"/>
</dbReference>
<evidence type="ECO:0000313" key="7">
    <source>
        <dbReference type="Proteomes" id="UP000249915"/>
    </source>
</evidence>
<dbReference type="Proteomes" id="UP000249915">
    <property type="component" value="Unassembled WGS sequence"/>
</dbReference>
<evidence type="ECO:0000256" key="2">
    <source>
        <dbReference type="ARBA" id="ARBA00022692"/>
    </source>
</evidence>
<keyword evidence="7" id="KW-1185">Reference proteome</keyword>
<dbReference type="AlphaFoldDB" id="A0A2V4B9Z8"/>
<dbReference type="EMBL" id="MASW01000001">
    <property type="protein sequence ID" value="PXY30929.1"/>
    <property type="molecule type" value="Genomic_DNA"/>
</dbReference>
<evidence type="ECO:0000256" key="4">
    <source>
        <dbReference type="ARBA" id="ARBA00023136"/>
    </source>
</evidence>
<dbReference type="InterPro" id="IPR013525">
    <property type="entry name" value="ABC2_TM"/>
</dbReference>
<comment type="subcellular location">
    <subcellularLocation>
        <location evidence="1">Membrane</location>
        <topology evidence="1">Multi-pass membrane protein</topology>
    </subcellularLocation>
</comment>
<protein>
    <submittedName>
        <fullName evidence="6">ABC transporter permease</fullName>
    </submittedName>
</protein>
<keyword evidence="3" id="KW-1133">Transmembrane helix</keyword>
<dbReference type="RefSeq" id="WP_112278952.1">
    <property type="nucleotide sequence ID" value="NZ_MASW01000001.1"/>
</dbReference>
<reference evidence="6 7" key="1">
    <citation type="submission" date="2016-07" db="EMBL/GenBank/DDBJ databases">
        <title>Draft genome sequence of Prauserella muralis DSM 45305, isolated from a mould-covered wall in an indoor environment.</title>
        <authorList>
            <person name="Ruckert C."/>
            <person name="Albersmeier A."/>
            <person name="Jiang C.-L."/>
            <person name="Jiang Y."/>
            <person name="Kalinowski J."/>
            <person name="Schneider O."/>
            <person name="Winkler A."/>
            <person name="Zotchev S.B."/>
        </authorList>
    </citation>
    <scope>NUCLEOTIDE SEQUENCE [LARGE SCALE GENOMIC DNA]</scope>
    <source>
        <strain evidence="6 7">DSM 45305</strain>
    </source>
</reference>
<keyword evidence="4" id="KW-0472">Membrane</keyword>
<sequence>MNGNQRSVPPATAVRLVAQRELNTRLRTRGFVVGTLVILAVMVGYLLLQANLFNRENTTTVGLTGQAAAIAEPLRAGAGQVGMELQVERVPSAAQGSAQVSEGELDVLVAGSPANLRVTVESELDAPLRALLNGISRQEVLDAKLVEAGQVPAEVMSEVNAARVQVSTLEQPDPAPGQRTVVALVMLFLLYMGITSYGSLVAQGIVEEKSSRVVEILLSTVRPWHLLLGKVIGLGLVGLTQLFIIGVAGLAMASATGVLTITGVATTTLLWGLLWYILGFFLYATVFAAAGSLVSRQEDMQAVLTPVTIVLLIGFITGFTVIQEPDGTLAVVLSLVPLLSPILMPGRIATGAAGGLEIAVALVLTLAAITALTWLGGRVYRAAVLRTGSRVRLTDALRG</sequence>